<organism evidence="2 3">
    <name type="scientific">Populus tomentosa</name>
    <name type="common">Chinese white poplar</name>
    <dbReference type="NCBI Taxonomy" id="118781"/>
    <lineage>
        <taxon>Eukaryota</taxon>
        <taxon>Viridiplantae</taxon>
        <taxon>Streptophyta</taxon>
        <taxon>Embryophyta</taxon>
        <taxon>Tracheophyta</taxon>
        <taxon>Spermatophyta</taxon>
        <taxon>Magnoliopsida</taxon>
        <taxon>eudicotyledons</taxon>
        <taxon>Gunneridae</taxon>
        <taxon>Pentapetalae</taxon>
        <taxon>rosids</taxon>
        <taxon>fabids</taxon>
        <taxon>Malpighiales</taxon>
        <taxon>Salicaceae</taxon>
        <taxon>Saliceae</taxon>
        <taxon>Populus</taxon>
    </lineage>
</organism>
<keyword evidence="1" id="KW-1133">Transmembrane helix</keyword>
<feature type="transmembrane region" description="Helical" evidence="1">
    <location>
        <begin position="20"/>
        <end position="42"/>
    </location>
</feature>
<keyword evidence="1" id="KW-0812">Transmembrane</keyword>
<dbReference type="AlphaFoldDB" id="A0A8X7YGE2"/>
<evidence type="ECO:0000313" key="3">
    <source>
        <dbReference type="Proteomes" id="UP000886885"/>
    </source>
</evidence>
<proteinExistence type="predicted"/>
<comment type="caution">
    <text evidence="2">The sequence shown here is derived from an EMBL/GenBank/DDBJ whole genome shotgun (WGS) entry which is preliminary data.</text>
</comment>
<evidence type="ECO:0000313" key="2">
    <source>
        <dbReference type="EMBL" id="KAG6752738.1"/>
    </source>
</evidence>
<keyword evidence="1" id="KW-0472">Membrane</keyword>
<name>A0A8X7YGE2_POPTO</name>
<gene>
    <name evidence="2" type="ORF">POTOM_042774</name>
</gene>
<keyword evidence="3" id="KW-1185">Reference proteome</keyword>
<reference evidence="2" key="1">
    <citation type="journal article" date="2020" name="bioRxiv">
        <title>Hybrid origin of Populus tomentosa Carr. identified through genome sequencing and phylogenomic analysis.</title>
        <authorList>
            <person name="An X."/>
            <person name="Gao K."/>
            <person name="Chen Z."/>
            <person name="Li J."/>
            <person name="Yang X."/>
            <person name="Yang X."/>
            <person name="Zhou J."/>
            <person name="Guo T."/>
            <person name="Zhao T."/>
            <person name="Huang S."/>
            <person name="Miao D."/>
            <person name="Khan W.U."/>
            <person name="Rao P."/>
            <person name="Ye M."/>
            <person name="Lei B."/>
            <person name="Liao W."/>
            <person name="Wang J."/>
            <person name="Ji L."/>
            <person name="Li Y."/>
            <person name="Guo B."/>
            <person name="Mustafa N.S."/>
            <person name="Li S."/>
            <person name="Yun Q."/>
            <person name="Keller S.R."/>
            <person name="Mao J."/>
            <person name="Zhang R."/>
            <person name="Strauss S.H."/>
        </authorList>
    </citation>
    <scope>NUCLEOTIDE SEQUENCE</scope>
    <source>
        <strain evidence="2">GM15</strain>
        <tissue evidence="2">Leaf</tissue>
    </source>
</reference>
<accession>A0A8X7YGE2</accession>
<sequence>MDGYIPHPPAQDSATSGYSSAAKGGLAGVLVMLLAIVVYVFFKRQNCLEEGDPVEVQVINIVEMGERSVEIRSSTSAAGGVTSGVVLEVYGKEQDMGIEALEAMLMDMMDLEIHEVIMVPW</sequence>
<dbReference type="EMBL" id="JAAWWB010000024">
    <property type="protein sequence ID" value="KAG6752738.1"/>
    <property type="molecule type" value="Genomic_DNA"/>
</dbReference>
<dbReference type="Proteomes" id="UP000886885">
    <property type="component" value="Chromosome 12D"/>
</dbReference>
<evidence type="ECO:0000256" key="1">
    <source>
        <dbReference type="SAM" id="Phobius"/>
    </source>
</evidence>
<protein>
    <submittedName>
        <fullName evidence="2">Uncharacterized protein</fullName>
    </submittedName>
</protein>